<dbReference type="Pfam" id="PF08893">
    <property type="entry name" value="DUF1839"/>
    <property type="match status" value="1"/>
</dbReference>
<evidence type="ECO:0000313" key="2">
    <source>
        <dbReference type="Proteomes" id="UP001597173"/>
    </source>
</evidence>
<keyword evidence="2" id="KW-1185">Reference proteome</keyword>
<accession>A0ABW3Z0I7</accession>
<sequence length="340" mass="38768">MSQNGRRTSAKPSGVEIVTQSVFPGLDPATYRPHALHAQERMWPETNCYVDLWIEVLNALGLPPEAMLGFTLTQDFEGDQFTFFKVPLEDLEALYGIRCTELAIYDRVECHVAEQIRRGRLCLVEMDSFYMPDTRGVAYRLEHGKTTVAINRIDLENRTLDYYHNAGFFRLEGEDFDGLFQLGDAGGALPFLPYTEFAKFPRSYPAQVHLFREARRLVRFHLERRPQDNPVAAFARVFPSQVEAVAERPFGFFHKYAFNTLRQLGANFELAASHLDWLAPDGTLTEAAMAARHISEVAKSVQFQLARAVARKRFDPLTTALAPAVQSWEDMMRVLVDRID</sequence>
<comment type="caution">
    <text evidence="1">The sequence shown here is derived from an EMBL/GenBank/DDBJ whole genome shotgun (WGS) entry which is preliminary data.</text>
</comment>
<gene>
    <name evidence="1" type="ORF">ACFQ33_17715</name>
</gene>
<name>A0ABW3Z0I7_MYCRA</name>
<dbReference type="InterPro" id="IPR014989">
    <property type="entry name" value="DUF1839"/>
</dbReference>
<organism evidence="1 2">
    <name type="scientific">Mycoplana ramosa</name>
    <name type="common">Mycoplana bullata</name>
    <dbReference type="NCBI Taxonomy" id="40837"/>
    <lineage>
        <taxon>Bacteria</taxon>
        <taxon>Pseudomonadati</taxon>
        <taxon>Pseudomonadota</taxon>
        <taxon>Alphaproteobacteria</taxon>
        <taxon>Hyphomicrobiales</taxon>
        <taxon>Rhizobiaceae</taxon>
        <taxon>Mycoplana</taxon>
    </lineage>
</organism>
<dbReference type="Proteomes" id="UP001597173">
    <property type="component" value="Unassembled WGS sequence"/>
</dbReference>
<dbReference type="RefSeq" id="WP_374840986.1">
    <property type="nucleotide sequence ID" value="NZ_JBHEEW010000017.1"/>
</dbReference>
<proteinExistence type="predicted"/>
<evidence type="ECO:0000313" key="1">
    <source>
        <dbReference type="EMBL" id="MFD1329730.1"/>
    </source>
</evidence>
<dbReference type="EMBL" id="JBHTNF010000013">
    <property type="protein sequence ID" value="MFD1329730.1"/>
    <property type="molecule type" value="Genomic_DNA"/>
</dbReference>
<protein>
    <submittedName>
        <fullName evidence="1">DUF1839 family protein</fullName>
    </submittedName>
</protein>
<reference evidence="2" key="1">
    <citation type="journal article" date="2019" name="Int. J. Syst. Evol. Microbiol.">
        <title>The Global Catalogue of Microorganisms (GCM) 10K type strain sequencing project: providing services to taxonomists for standard genome sequencing and annotation.</title>
        <authorList>
            <consortium name="The Broad Institute Genomics Platform"/>
            <consortium name="The Broad Institute Genome Sequencing Center for Infectious Disease"/>
            <person name="Wu L."/>
            <person name="Ma J."/>
        </authorList>
    </citation>
    <scope>NUCLEOTIDE SEQUENCE [LARGE SCALE GENOMIC DNA]</scope>
    <source>
        <strain evidence="2">CCUG 55609</strain>
    </source>
</reference>